<dbReference type="GO" id="GO:0008810">
    <property type="term" value="F:cellulase activity"/>
    <property type="evidence" value="ECO:0007669"/>
    <property type="project" value="UniProtKB-UniRule"/>
</dbReference>
<keyword evidence="9" id="KW-1185">Reference proteome</keyword>
<dbReference type="PANTHER" id="PTHR33353">
    <property type="entry name" value="PUTATIVE (AFU_ORTHOLOGUE AFUA_1G12560)-RELATED"/>
    <property type="match status" value="1"/>
</dbReference>
<dbReference type="EMBL" id="MU004320">
    <property type="protein sequence ID" value="KAF2657953.1"/>
    <property type="molecule type" value="Genomic_DNA"/>
</dbReference>
<dbReference type="InterPro" id="IPR049892">
    <property type="entry name" value="AA9"/>
</dbReference>
<keyword evidence="5" id="KW-0624">Polysaccharide degradation</keyword>
<keyword evidence="6" id="KW-0732">Signal</keyword>
<comment type="catalytic activity">
    <reaction evidence="5">
        <text>[(1-&gt;4)-beta-D-glucosyl]n+m + reduced acceptor + O2 = 4-dehydro-beta-D-glucosyl-[(1-&gt;4)-beta-D-glucosyl]n-1 + [(1-&gt;4)-beta-D-glucosyl]m + acceptor + H2O.</text>
        <dbReference type="EC" id="1.14.99.56"/>
    </reaction>
</comment>
<keyword evidence="5" id="KW-0119">Carbohydrate metabolism</keyword>
<dbReference type="Pfam" id="PF03443">
    <property type="entry name" value="AA9"/>
    <property type="match status" value="1"/>
</dbReference>
<keyword evidence="4 5" id="KW-1015">Disulfide bond</keyword>
<gene>
    <name evidence="8" type="ORF">K491DRAFT_767001</name>
</gene>
<feature type="signal peptide" evidence="6">
    <location>
        <begin position="1"/>
        <end position="24"/>
    </location>
</feature>
<dbReference type="EC" id="1.14.99.56" evidence="5"/>
<name>A0A6A6TGB3_9PLEO</name>
<protein>
    <recommendedName>
        <fullName evidence="5">AA9 family lytic polysaccharide monooxygenase</fullName>
        <ecNumber evidence="5">1.14.99.56</ecNumber>
    </recommendedName>
    <alternativeName>
        <fullName evidence="5">Endo-beta-1,4-glucanase</fullName>
    </alternativeName>
    <alternativeName>
        <fullName evidence="5">Glycosyl hydrolase 61 family protein</fullName>
    </alternativeName>
</protein>
<dbReference type="AlphaFoldDB" id="A0A6A6TGB3"/>
<feature type="domain" description="Auxiliary Activity family 9 catalytic" evidence="7">
    <location>
        <begin position="108"/>
        <end position="187"/>
    </location>
</feature>
<comment type="function">
    <text evidence="5">Lytic polysaccharide monooxygenase (LMPO) that depolymerizes crystalline and amorphous polysaccharides via the oxidation of scissile alpha- or beta-(1-4)-glycosidic bonds, yielding C1 and/or C4 oxidation products. Catalysis by LPMOs requires the reduction of the active-site copper from Cu(II) to Cu(I) by a reducing agent and H(2)O(2) or O(2) as a cosubstrate.</text>
</comment>
<evidence type="ECO:0000256" key="2">
    <source>
        <dbReference type="ARBA" id="ARBA00004613"/>
    </source>
</evidence>
<evidence type="ECO:0000256" key="6">
    <source>
        <dbReference type="SAM" id="SignalP"/>
    </source>
</evidence>
<reference evidence="8" key="1">
    <citation type="journal article" date="2020" name="Stud. Mycol.">
        <title>101 Dothideomycetes genomes: a test case for predicting lifestyles and emergence of pathogens.</title>
        <authorList>
            <person name="Haridas S."/>
            <person name="Albert R."/>
            <person name="Binder M."/>
            <person name="Bloem J."/>
            <person name="Labutti K."/>
            <person name="Salamov A."/>
            <person name="Andreopoulos B."/>
            <person name="Baker S."/>
            <person name="Barry K."/>
            <person name="Bills G."/>
            <person name="Bluhm B."/>
            <person name="Cannon C."/>
            <person name="Castanera R."/>
            <person name="Culley D."/>
            <person name="Daum C."/>
            <person name="Ezra D."/>
            <person name="Gonzalez J."/>
            <person name="Henrissat B."/>
            <person name="Kuo A."/>
            <person name="Liang C."/>
            <person name="Lipzen A."/>
            <person name="Lutzoni F."/>
            <person name="Magnuson J."/>
            <person name="Mondo S."/>
            <person name="Nolan M."/>
            <person name="Ohm R."/>
            <person name="Pangilinan J."/>
            <person name="Park H.-J."/>
            <person name="Ramirez L."/>
            <person name="Alfaro M."/>
            <person name="Sun H."/>
            <person name="Tritt A."/>
            <person name="Yoshinaga Y."/>
            <person name="Zwiers L.-H."/>
            <person name="Turgeon B."/>
            <person name="Goodwin S."/>
            <person name="Spatafora J."/>
            <person name="Crous P."/>
            <person name="Grigoriev I."/>
        </authorList>
    </citation>
    <scope>NUCLEOTIDE SEQUENCE</scope>
    <source>
        <strain evidence="8">CBS 122681</strain>
    </source>
</reference>
<organism evidence="8 9">
    <name type="scientific">Lophiostoma macrostomum CBS 122681</name>
    <dbReference type="NCBI Taxonomy" id="1314788"/>
    <lineage>
        <taxon>Eukaryota</taxon>
        <taxon>Fungi</taxon>
        <taxon>Dikarya</taxon>
        <taxon>Ascomycota</taxon>
        <taxon>Pezizomycotina</taxon>
        <taxon>Dothideomycetes</taxon>
        <taxon>Pleosporomycetidae</taxon>
        <taxon>Pleosporales</taxon>
        <taxon>Lophiostomataceae</taxon>
        <taxon>Lophiostoma</taxon>
    </lineage>
</organism>
<dbReference type="GO" id="GO:0030245">
    <property type="term" value="P:cellulose catabolic process"/>
    <property type="evidence" value="ECO:0007669"/>
    <property type="project" value="UniProtKB-UniRule"/>
</dbReference>
<keyword evidence="5" id="KW-0136">Cellulose degradation</keyword>
<sequence length="191" mass="21284">MKTSAAVSILAFTLGAGAHGGVYSYEIDGVIYNGYKWFEPPHNQTNLIQRRWTMWPVEDPSSSNLTCNFDGGATLGAFHAPIKAGSSITARWIGEQGLRPGYTLNQEAGWPQFDLIVPLENPKSGWTLNIPKTLKPGNYMIRHEILMLEQMPPQFYPECAQLKIEGDGTAFPSEEYLVKFPGPYKMTGRSR</sequence>
<dbReference type="PANTHER" id="PTHR33353:SF19">
    <property type="entry name" value="GLYCOSYLHYDROLASE FAMILY 61-8 PROTEIN"/>
    <property type="match status" value="1"/>
</dbReference>
<keyword evidence="8" id="KW-0503">Monooxygenase</keyword>
<evidence type="ECO:0000256" key="4">
    <source>
        <dbReference type="ARBA" id="ARBA00023157"/>
    </source>
</evidence>
<evidence type="ECO:0000313" key="8">
    <source>
        <dbReference type="EMBL" id="KAF2657953.1"/>
    </source>
</evidence>
<keyword evidence="8" id="KW-0560">Oxidoreductase</keyword>
<evidence type="ECO:0000259" key="7">
    <source>
        <dbReference type="Pfam" id="PF03443"/>
    </source>
</evidence>
<evidence type="ECO:0000256" key="3">
    <source>
        <dbReference type="ARBA" id="ARBA00022525"/>
    </source>
</evidence>
<comment type="cofactor">
    <cofactor evidence="1">
        <name>Cu(2+)</name>
        <dbReference type="ChEBI" id="CHEBI:29036"/>
    </cofactor>
</comment>
<comment type="subcellular location">
    <subcellularLocation>
        <location evidence="2 5">Secreted</location>
    </subcellularLocation>
</comment>
<comment type="domain">
    <text evidence="5">Has a modular structure: an endo-beta-1,4-glucanase catalytic module at the N-terminus, a linker rich in serines and threonines, and a C-terminal carbohydrate-binding module (CBM).</text>
</comment>
<dbReference type="GO" id="GO:0030248">
    <property type="term" value="F:cellulose binding"/>
    <property type="evidence" value="ECO:0007669"/>
    <property type="project" value="UniProtKB-UniRule"/>
</dbReference>
<feature type="chain" id="PRO_5025584392" description="AA9 family lytic polysaccharide monooxygenase" evidence="6">
    <location>
        <begin position="25"/>
        <end position="191"/>
    </location>
</feature>
<keyword evidence="3 5" id="KW-0964">Secreted</keyword>
<proteinExistence type="predicted"/>
<dbReference type="OrthoDB" id="4849160at2759"/>
<evidence type="ECO:0000256" key="5">
    <source>
        <dbReference type="RuleBase" id="RU368122"/>
    </source>
</evidence>
<dbReference type="Gene3D" id="2.70.50.70">
    <property type="match status" value="1"/>
</dbReference>
<dbReference type="InterPro" id="IPR005103">
    <property type="entry name" value="AA9_LPMO"/>
</dbReference>
<dbReference type="GO" id="GO:0005576">
    <property type="term" value="C:extracellular region"/>
    <property type="evidence" value="ECO:0007669"/>
    <property type="project" value="UniProtKB-SubCell"/>
</dbReference>
<dbReference type="Proteomes" id="UP000799324">
    <property type="component" value="Unassembled WGS sequence"/>
</dbReference>
<dbReference type="GO" id="GO:0004497">
    <property type="term" value="F:monooxygenase activity"/>
    <property type="evidence" value="ECO:0007669"/>
    <property type="project" value="UniProtKB-KW"/>
</dbReference>
<evidence type="ECO:0000313" key="9">
    <source>
        <dbReference type="Proteomes" id="UP000799324"/>
    </source>
</evidence>
<evidence type="ECO:0000256" key="1">
    <source>
        <dbReference type="ARBA" id="ARBA00001973"/>
    </source>
</evidence>
<accession>A0A6A6TGB3</accession>